<evidence type="ECO:0000256" key="4">
    <source>
        <dbReference type="PROSITE-ProRule" id="PRU00134"/>
    </source>
</evidence>
<keyword evidence="2 4" id="KW-0863">Zinc-finger</keyword>
<sequence>MGKKGKKASKKSSSRNANSSTSSKSNSNATGTRVKFCVPEPPEPTSTNYIDRPMPESSLGDISYLSNLGDRLNDILSSNREIGSLPTNDELSKLKSKTAKRVATALSRFEIAKYYIQSDYLCNLSENIEMVKPLQVSMEKLLHKESFLEACVHVTEAMSTTDARLDPCSGSFIQQWPIPTSYRMPVEYHPLNQGEIQMPDMTHEEFVVLLATTLTVGTTTLISGQEVLRLIHELYLQANHMDWSKFESRKHLNPLTENSCRNALAGIGIKACKRLFRMDTADRCAGEDDMKLSSKALLREIEVFARDQMNYSKSGNGEFIMGWIATQSSSAAVLKVDPLCAAADALHWFTKAYTAADKYGNDFVSGAARIEAAFCLSCGGEGVLKIPTPVHDFAFVRRDFRTEFGEKKDIRLDEKTKQGYSLFSIDILDAIDRQHAHFAHKYEIDRLTSGKPITVLTKEEGHFIHWKKVLVLWNEAMKYYDQMTDIGMGYFIFGESACWINVIGQIRQFVDKKKLPLKECEYHPPLGKQPGLPIAKDIGLGICANCGSARGYKKCSACQEAVYCSRDCQKQHWKVHKLTCCKK</sequence>
<dbReference type="Pfam" id="PF01753">
    <property type="entry name" value="zf-MYND"/>
    <property type="match status" value="1"/>
</dbReference>
<keyword evidence="8" id="KW-1185">Reference proteome</keyword>
<gene>
    <name evidence="7" type="ORF">CTEN210_03859</name>
</gene>
<name>A0AAD3CMF0_9STRA</name>
<evidence type="ECO:0000256" key="3">
    <source>
        <dbReference type="ARBA" id="ARBA00022833"/>
    </source>
</evidence>
<keyword evidence="3" id="KW-0862">Zinc</keyword>
<dbReference type="PROSITE" id="PS50865">
    <property type="entry name" value="ZF_MYND_2"/>
    <property type="match status" value="1"/>
</dbReference>
<evidence type="ECO:0000313" key="7">
    <source>
        <dbReference type="EMBL" id="GFH47384.1"/>
    </source>
</evidence>
<feature type="compositionally biased region" description="Basic residues" evidence="5">
    <location>
        <begin position="1"/>
        <end position="13"/>
    </location>
</feature>
<evidence type="ECO:0000259" key="6">
    <source>
        <dbReference type="PROSITE" id="PS50865"/>
    </source>
</evidence>
<protein>
    <recommendedName>
        <fullName evidence="6">MYND-type domain-containing protein</fullName>
    </recommendedName>
</protein>
<feature type="compositionally biased region" description="Low complexity" evidence="5">
    <location>
        <begin position="14"/>
        <end position="32"/>
    </location>
</feature>
<dbReference type="GO" id="GO:0008270">
    <property type="term" value="F:zinc ion binding"/>
    <property type="evidence" value="ECO:0007669"/>
    <property type="project" value="UniProtKB-KW"/>
</dbReference>
<evidence type="ECO:0000256" key="1">
    <source>
        <dbReference type="ARBA" id="ARBA00022723"/>
    </source>
</evidence>
<proteinExistence type="predicted"/>
<accession>A0AAD3CMF0</accession>
<dbReference type="Gene3D" id="6.10.140.2220">
    <property type="match status" value="1"/>
</dbReference>
<organism evidence="7 8">
    <name type="scientific">Chaetoceros tenuissimus</name>
    <dbReference type="NCBI Taxonomy" id="426638"/>
    <lineage>
        <taxon>Eukaryota</taxon>
        <taxon>Sar</taxon>
        <taxon>Stramenopiles</taxon>
        <taxon>Ochrophyta</taxon>
        <taxon>Bacillariophyta</taxon>
        <taxon>Coscinodiscophyceae</taxon>
        <taxon>Chaetocerotophycidae</taxon>
        <taxon>Chaetocerotales</taxon>
        <taxon>Chaetocerotaceae</taxon>
        <taxon>Chaetoceros</taxon>
    </lineage>
</organism>
<dbReference type="InterPro" id="IPR002893">
    <property type="entry name" value="Znf_MYND"/>
</dbReference>
<reference evidence="7 8" key="1">
    <citation type="journal article" date="2021" name="Sci. Rep.">
        <title>The genome of the diatom Chaetoceros tenuissimus carries an ancient integrated fragment of an extant virus.</title>
        <authorList>
            <person name="Hongo Y."/>
            <person name="Kimura K."/>
            <person name="Takaki Y."/>
            <person name="Yoshida Y."/>
            <person name="Baba S."/>
            <person name="Kobayashi G."/>
            <person name="Nagasaki K."/>
            <person name="Hano T."/>
            <person name="Tomaru Y."/>
        </authorList>
    </citation>
    <scope>NUCLEOTIDE SEQUENCE [LARGE SCALE GENOMIC DNA]</scope>
    <source>
        <strain evidence="7 8">NIES-3715</strain>
    </source>
</reference>
<feature type="domain" description="MYND-type" evidence="6">
    <location>
        <begin position="543"/>
        <end position="580"/>
    </location>
</feature>
<dbReference type="AlphaFoldDB" id="A0AAD3CMF0"/>
<dbReference type="Proteomes" id="UP001054902">
    <property type="component" value="Unassembled WGS sequence"/>
</dbReference>
<feature type="region of interest" description="Disordered" evidence="5">
    <location>
        <begin position="1"/>
        <end position="53"/>
    </location>
</feature>
<dbReference type="SUPFAM" id="SSF144232">
    <property type="entry name" value="HIT/MYND zinc finger-like"/>
    <property type="match status" value="1"/>
</dbReference>
<keyword evidence="1" id="KW-0479">Metal-binding</keyword>
<evidence type="ECO:0000313" key="8">
    <source>
        <dbReference type="Proteomes" id="UP001054902"/>
    </source>
</evidence>
<evidence type="ECO:0000256" key="2">
    <source>
        <dbReference type="ARBA" id="ARBA00022771"/>
    </source>
</evidence>
<evidence type="ECO:0000256" key="5">
    <source>
        <dbReference type="SAM" id="MobiDB-lite"/>
    </source>
</evidence>
<dbReference type="EMBL" id="BLLK01000023">
    <property type="protein sequence ID" value="GFH47384.1"/>
    <property type="molecule type" value="Genomic_DNA"/>
</dbReference>
<comment type="caution">
    <text evidence="7">The sequence shown here is derived from an EMBL/GenBank/DDBJ whole genome shotgun (WGS) entry which is preliminary data.</text>
</comment>